<dbReference type="GO" id="GO:0051082">
    <property type="term" value="F:unfolded protein binding"/>
    <property type="evidence" value="ECO:0007669"/>
    <property type="project" value="InterPro"/>
</dbReference>
<dbReference type="AlphaFoldDB" id="A0AAV5RPG9"/>
<comment type="similarity">
    <text evidence="1 4">Belongs to the prefoldin subunit beta family.</text>
</comment>
<dbReference type="PIRSF" id="PIRSF016477">
    <property type="entry name" value="Prefoldin_subunit_4"/>
    <property type="match status" value="1"/>
</dbReference>
<protein>
    <recommendedName>
        <fullName evidence="4">Prefoldin subunit 4</fullName>
    </recommendedName>
</protein>
<evidence type="ECO:0000256" key="4">
    <source>
        <dbReference type="PIRNR" id="PIRNR016477"/>
    </source>
</evidence>
<dbReference type="CDD" id="cd23165">
    <property type="entry name" value="Prefoldin_4"/>
    <property type="match status" value="1"/>
</dbReference>
<dbReference type="FunFam" id="1.10.287.370:FF:000005">
    <property type="entry name" value="Prefoldin subunit 4"/>
    <property type="match status" value="1"/>
</dbReference>
<dbReference type="InterPro" id="IPR009053">
    <property type="entry name" value="Prefoldin"/>
</dbReference>
<sequence length="120" mass="14366">MDVQWEDQQKINEYSKLDNRLTDYELEIKSLNERKEDLDDLEMELELADEDDELMYKVGDCFVLLKQEEIMPRLESDKDKLSDQIASLETKQSDMSKRMEELKAYLYGKFGRDSINLERK</sequence>
<evidence type="ECO:0000313" key="6">
    <source>
        <dbReference type="EMBL" id="GMM52633.1"/>
    </source>
</evidence>
<comment type="subunit">
    <text evidence="4">Heterohexamer of two PFD-alpha type and four PFD-beta type subunits.</text>
</comment>
<dbReference type="PANTHER" id="PTHR21100">
    <property type="entry name" value="PREFOLDIN SUBUNIT 4"/>
    <property type="match status" value="1"/>
</dbReference>
<dbReference type="GO" id="GO:0016272">
    <property type="term" value="C:prefoldin complex"/>
    <property type="evidence" value="ECO:0007669"/>
    <property type="project" value="UniProtKB-UniRule"/>
</dbReference>
<dbReference type="GO" id="GO:0006457">
    <property type="term" value="P:protein folding"/>
    <property type="evidence" value="ECO:0007669"/>
    <property type="project" value="UniProtKB-UniRule"/>
</dbReference>
<dbReference type="SUPFAM" id="SSF46579">
    <property type="entry name" value="Prefoldin"/>
    <property type="match status" value="1"/>
</dbReference>
<dbReference type="PANTHER" id="PTHR21100:SF9">
    <property type="entry name" value="PREFOLDIN SUBUNIT 4"/>
    <property type="match status" value="1"/>
</dbReference>
<organism evidence="6 7">
    <name type="scientific">Starmerella bacillaris</name>
    <name type="common">Yeast</name>
    <name type="synonym">Candida zemplinina</name>
    <dbReference type="NCBI Taxonomy" id="1247836"/>
    <lineage>
        <taxon>Eukaryota</taxon>
        <taxon>Fungi</taxon>
        <taxon>Dikarya</taxon>
        <taxon>Ascomycota</taxon>
        <taxon>Saccharomycotina</taxon>
        <taxon>Dipodascomycetes</taxon>
        <taxon>Dipodascales</taxon>
        <taxon>Trichomonascaceae</taxon>
        <taxon>Starmerella</taxon>
    </lineage>
</organism>
<proteinExistence type="inferred from homology"/>
<reference evidence="6 7" key="1">
    <citation type="journal article" date="2023" name="Elife">
        <title>Identification of key yeast species and microbe-microbe interactions impacting larval growth of Drosophila in the wild.</title>
        <authorList>
            <person name="Mure A."/>
            <person name="Sugiura Y."/>
            <person name="Maeda R."/>
            <person name="Honda K."/>
            <person name="Sakurai N."/>
            <person name="Takahashi Y."/>
            <person name="Watada M."/>
            <person name="Katoh T."/>
            <person name="Gotoh A."/>
            <person name="Gotoh Y."/>
            <person name="Taniguchi I."/>
            <person name="Nakamura K."/>
            <person name="Hayashi T."/>
            <person name="Katayama T."/>
            <person name="Uemura T."/>
            <person name="Hattori Y."/>
        </authorList>
    </citation>
    <scope>NUCLEOTIDE SEQUENCE [LARGE SCALE GENOMIC DNA]</scope>
    <source>
        <strain evidence="6 7">SB-73</strain>
    </source>
</reference>
<dbReference type="Gene3D" id="1.10.287.370">
    <property type="match status" value="1"/>
</dbReference>
<comment type="function">
    <text evidence="3 4">Binds specifically to cytosolic chaperonin (c-CPN) and transfers target proteins to it. Binds to nascent polypeptide chain and promotes folding in an environment in which there are many competing pathways for nonnative proteins.</text>
</comment>
<evidence type="ECO:0000256" key="3">
    <source>
        <dbReference type="ARBA" id="ARBA00024667"/>
    </source>
</evidence>
<evidence type="ECO:0000256" key="5">
    <source>
        <dbReference type="SAM" id="Coils"/>
    </source>
</evidence>
<dbReference type="InterPro" id="IPR002777">
    <property type="entry name" value="PFD_beta-like"/>
</dbReference>
<gene>
    <name evidence="6" type="ORF">DASB73_035960</name>
</gene>
<dbReference type="Proteomes" id="UP001362899">
    <property type="component" value="Unassembled WGS sequence"/>
</dbReference>
<keyword evidence="2 4" id="KW-0143">Chaperone</keyword>
<dbReference type="InterPro" id="IPR016661">
    <property type="entry name" value="PFDN4"/>
</dbReference>
<dbReference type="EMBL" id="BTGC01000008">
    <property type="protein sequence ID" value="GMM52633.1"/>
    <property type="molecule type" value="Genomic_DNA"/>
</dbReference>
<evidence type="ECO:0000256" key="1">
    <source>
        <dbReference type="ARBA" id="ARBA00008045"/>
    </source>
</evidence>
<evidence type="ECO:0000313" key="7">
    <source>
        <dbReference type="Proteomes" id="UP001362899"/>
    </source>
</evidence>
<keyword evidence="5" id="KW-0175">Coiled coil</keyword>
<comment type="caution">
    <text evidence="6">The sequence shown here is derived from an EMBL/GenBank/DDBJ whole genome shotgun (WGS) entry which is preliminary data.</text>
</comment>
<dbReference type="GO" id="GO:0005737">
    <property type="term" value="C:cytoplasm"/>
    <property type="evidence" value="ECO:0007669"/>
    <property type="project" value="TreeGrafter"/>
</dbReference>
<keyword evidence="7" id="KW-1185">Reference proteome</keyword>
<evidence type="ECO:0000256" key="2">
    <source>
        <dbReference type="ARBA" id="ARBA00023186"/>
    </source>
</evidence>
<dbReference type="Pfam" id="PF01920">
    <property type="entry name" value="Prefoldin_2"/>
    <property type="match status" value="1"/>
</dbReference>
<feature type="coiled-coil region" evidence="5">
    <location>
        <begin position="14"/>
        <end position="98"/>
    </location>
</feature>
<accession>A0AAV5RPG9</accession>
<name>A0AAV5RPG9_STABA</name>